<comment type="caution">
    <text evidence="1">The sequence shown here is derived from an EMBL/GenBank/DDBJ whole genome shotgun (WGS) entry which is preliminary data.</text>
</comment>
<evidence type="ECO:0000313" key="1">
    <source>
        <dbReference type="EMBL" id="RGE43683.1"/>
    </source>
</evidence>
<dbReference type="AlphaFoldDB" id="A0A373FHT3"/>
<proteinExistence type="predicted"/>
<accession>A0A373FHT3</accession>
<protein>
    <submittedName>
        <fullName evidence="1">Uncharacterized protein</fullName>
    </submittedName>
</protein>
<gene>
    <name evidence="1" type="ORF">DZC30_14735</name>
</gene>
<dbReference type="Proteomes" id="UP000261948">
    <property type="component" value="Unassembled WGS sequence"/>
</dbReference>
<sequence>MRSIRLEPKDFESDCSEESLALDIAESGELSLSAFLQALDIAWPAVQAPQPQPLAGLQQHAMVREHLAQHAQIELGDASFWQVFCLDEPEWNDVHLLLISDALFIHYHWFTTA</sequence>
<keyword evidence="2" id="KW-1185">Reference proteome</keyword>
<evidence type="ECO:0000313" key="2">
    <source>
        <dbReference type="Proteomes" id="UP000261948"/>
    </source>
</evidence>
<reference evidence="1 2" key="1">
    <citation type="submission" date="2018-08" db="EMBL/GenBank/DDBJ databases">
        <title>Comamonas testosteroni strain SWCO2.</title>
        <authorList>
            <person name="Jiang N."/>
            <person name="Zhang X.Z."/>
        </authorList>
    </citation>
    <scope>NUCLEOTIDE SEQUENCE [LARGE SCALE GENOMIC DNA]</scope>
    <source>
        <strain evidence="1 2">SWCO2</strain>
    </source>
</reference>
<name>A0A373FHT3_COMTE</name>
<organism evidence="1 2">
    <name type="scientific">Comamonas testosteroni</name>
    <name type="common">Pseudomonas testosteroni</name>
    <dbReference type="NCBI Taxonomy" id="285"/>
    <lineage>
        <taxon>Bacteria</taxon>
        <taxon>Pseudomonadati</taxon>
        <taxon>Pseudomonadota</taxon>
        <taxon>Betaproteobacteria</taxon>
        <taxon>Burkholderiales</taxon>
        <taxon>Comamonadaceae</taxon>
        <taxon>Comamonas</taxon>
    </lineage>
</organism>
<dbReference type="EMBL" id="QURR01000018">
    <property type="protein sequence ID" value="RGE43683.1"/>
    <property type="molecule type" value="Genomic_DNA"/>
</dbReference>